<proteinExistence type="predicted"/>
<feature type="region of interest" description="Disordered" evidence="1">
    <location>
        <begin position="1"/>
        <end position="48"/>
    </location>
</feature>
<organism evidence="2 3">
    <name type="scientific">Zalerion maritima</name>
    <dbReference type="NCBI Taxonomy" id="339359"/>
    <lineage>
        <taxon>Eukaryota</taxon>
        <taxon>Fungi</taxon>
        <taxon>Dikarya</taxon>
        <taxon>Ascomycota</taxon>
        <taxon>Pezizomycotina</taxon>
        <taxon>Sordariomycetes</taxon>
        <taxon>Lulworthiomycetidae</taxon>
        <taxon>Lulworthiales</taxon>
        <taxon>Lulworthiaceae</taxon>
        <taxon>Zalerion</taxon>
    </lineage>
</organism>
<name>A0AAD5WQ76_9PEZI</name>
<protein>
    <submittedName>
        <fullName evidence="2">Uncharacterized protein</fullName>
    </submittedName>
</protein>
<comment type="caution">
    <text evidence="2">The sequence shown here is derived from an EMBL/GenBank/DDBJ whole genome shotgun (WGS) entry which is preliminary data.</text>
</comment>
<keyword evidence="3" id="KW-1185">Reference proteome</keyword>
<sequence length="105" mass="10991">MDNAGASGPPCLTIVTPSSHRRSRDHRRGNLEVSLAETEGDIPPIVGGGPGAPSKWILDDVKVMAPHPSLLLGSGQQVLVQVVSRAVNPAEYGSALHRTARQPSP</sequence>
<dbReference type="AlphaFoldDB" id="A0AAD5WQ76"/>
<accession>A0AAD5WQ76</accession>
<evidence type="ECO:0000313" key="3">
    <source>
        <dbReference type="Proteomes" id="UP001201980"/>
    </source>
</evidence>
<evidence type="ECO:0000313" key="2">
    <source>
        <dbReference type="EMBL" id="KAJ2899007.1"/>
    </source>
</evidence>
<gene>
    <name evidence="2" type="ORF">MKZ38_003521</name>
</gene>
<dbReference type="EMBL" id="JAKWBI020000210">
    <property type="protein sequence ID" value="KAJ2899007.1"/>
    <property type="molecule type" value="Genomic_DNA"/>
</dbReference>
<dbReference type="Proteomes" id="UP001201980">
    <property type="component" value="Unassembled WGS sequence"/>
</dbReference>
<evidence type="ECO:0000256" key="1">
    <source>
        <dbReference type="SAM" id="MobiDB-lite"/>
    </source>
</evidence>
<reference evidence="2" key="1">
    <citation type="submission" date="2022-07" db="EMBL/GenBank/DDBJ databases">
        <title>Draft genome sequence of Zalerion maritima ATCC 34329, a (micro)plastics degrading marine fungus.</title>
        <authorList>
            <person name="Paco A."/>
            <person name="Goncalves M.F.M."/>
            <person name="Rocha-Santos T.A.P."/>
            <person name="Alves A."/>
        </authorList>
    </citation>
    <scope>NUCLEOTIDE SEQUENCE</scope>
    <source>
        <strain evidence="2">ATCC 34329</strain>
    </source>
</reference>